<sequence>MAEPTSTAPQENGTMSTPPPLAPEVQVDRPSSSNNLETPSRAGEVEVGLGIRNGPPTPVKELPPAPSPIDTSSQPTEDGSGQETAPLSPSEIPLSPPPPPPKPSKGIPVINDSKETLDDVDLSRTGTPARPTSAVPTSTSTEAPQPQAQQENARRDSEGPASSSRRPSNPASASVTSLHSITSTPSSRPRSTRPTTFSEASHSRRGSTMTLSMSQTMSLPPNTPGLHQLSTVLIMPPLQLLVDSKEAKKSASFRAASQKALDLCQAGGDGSSSAYLHPREIFEPLRLAISNPQTTSVPILITSLDLLSKLISHSFFSEPNGPPKGMSPLPDLITHTITLSYSEHSPPQVALQVVKALMAIVLSTDKGMLVHQSSLLKAVRTVYNVFLLSNDGANQVVAQGGLTQMVHHVFGRVVRPELAKSASLSGRRSTIGENEARRLGMSADGEVRAEGSQPNTPTPKDGPVQENGQKEEKLTLESFNAPNPNDSIPTAPAVISSDAEPSLSTPSSPPKLPQHTVSIPVPNGDALDTPEPTSAPPSVPMQDGPTASAAGGLDEQEGTLDAMGRPIPTEELFVKDAFLVFRALCKLTMKPLVSESEKDLRSHAMRSKLLSLHLVLTVLKSHADLFTNPLVCIPSNTSLEMTPFLQATKQYLCLSLSRNAVSSVNQVFELSVEIFWCMLKHMRAQMKKEIEVLLNEIFVPILEMRHSTIRQKSIILGVFIRLCQDPQALVEIYINYDCDRAALENIYEKLMNIVSKIGQTHFAPPSKEELNQGGSSKQASGSSGPAIPPSLSTSALAGDQGHNAPHYAGLSPEIKLRRQSLECLVAALKSLVAWSTSNTSAKAAQDDQPRPSEDGLGRHHVSDSVSGSTAQLAAPTPTWPGEPSSRSPAPGISSNGFSTPDIGEDDVGRFESAKQRKNTLQDGIKKFNFKPKRGIASLIEHGFIRSKAPQDIARFLHANEGLSKAMIGEYLGEGDEEHVAIMHAFVDMLDFSKMNFTDALRMYLQSFRLPGEAQKIDRFMLKFAERYIHGNPDTFFANADAAYIHAFAIIMLNTDAHNPNLKQKRMTKAEFVKNNRGINDGADLPQDYLEGTYDEIQNNEIKMKDEIEVPAPTTSAGGGLTSVGRDLQKEAYVAQSENMASKTESILKAMVRQQRRGQIRATDQFHTASRLEHVQFMFEVAWMPFLAGISAPLQETDDLDVVNLCLDGLKAAIRIVCLFDMELERNAFVTTLAKFTFLNNLGEMKPKNVEAIKTLLDVAVTDGNNLKASWKDVLVCVSQLERMQLISSGMDVPDLNRTSSSTDKRRSTTLTRKKGPADEVAEESRSSQVTVAADMVFSTSKNLSGSAIVDFVQALSEVSWEEIQSSGSSARPRMFSLQKLVEISYYNMGRIRLEWSNIWLILGEHFNQVCCHNNPNVSFFALDALRQLAMNFLEKEELSHFRFQKDFLRPFEYTIVNNKNSDAREMVLQCLQQMIQARVQNLRSGWRTMFGVFSASSKVLTERVANYAFELVTLVYREHFELVVKYGSFSDLTVCITDFCKVSKFQKISLQAIEMVRGLVPKMLKCPECLLPPQQQQGQPDENGISSATNTIATASAILPSDDPMLKYWLPVLHSFYEIIMTGEDLEVRRLALDCLFDTLKTHGSGFSVEFWNTVCQQVLFPIFAILKAKSDVRFRSAEDMSVWLSTTLISALRDLINLYTVYFEVLQRYLDGLLDILVACICQENDTLARIGTSCFQQLLESNVRKLSPEKWMSIVSAFVQLFKTTTAFQLFDPVLHSEVEPSGTMDEADAPFQKFVAPAPLEPATDTPKQLESLTYSEQRRIFKQIIVKCVLQLLLIETTHELLQNDEVYNTIPAEHLLRFMGVLDDSWKFARKFNANKDLRMKLWKVGFMKQLPNLLKQESSSAATLINVLLRMYRDPRDAHRATRNGVLERLVPLAIEIIKDFIALDPETQPRNITAWTPVVTDILRGCHGFEYEAFDKHIPTFYPLVITILSKEVAPEMRLSVKDYLVRVGQVKGFIENKTA</sequence>
<feature type="compositionally biased region" description="Polar residues" evidence="6">
    <location>
        <begin position="29"/>
        <end position="38"/>
    </location>
</feature>
<dbReference type="InterPro" id="IPR035999">
    <property type="entry name" value="Sec7_dom_sf"/>
</dbReference>
<dbReference type="KEGG" id="kdj:28969270"/>
<dbReference type="RefSeq" id="XP_018262554.1">
    <property type="nucleotide sequence ID" value="XM_018408863.1"/>
</dbReference>
<dbReference type="VEuPathDB" id="FungiDB:I303_05571"/>
<feature type="compositionally biased region" description="Basic and acidic residues" evidence="6">
    <location>
        <begin position="844"/>
        <end position="862"/>
    </location>
</feature>
<evidence type="ECO:0000259" key="7">
    <source>
        <dbReference type="PROSITE" id="PS50190"/>
    </source>
</evidence>
<dbReference type="FunFam" id="1.10.1000.11:FF:000003">
    <property type="entry name" value="Brefeldin A-inhibited guanine nucleotide-exchange protein 1"/>
    <property type="match status" value="1"/>
</dbReference>
<dbReference type="PROSITE" id="PS50190">
    <property type="entry name" value="SEC7"/>
    <property type="match status" value="1"/>
</dbReference>
<organism evidence="8">
    <name type="scientific">Kwoniella dejecticola CBS 10117</name>
    <dbReference type="NCBI Taxonomy" id="1296121"/>
    <lineage>
        <taxon>Eukaryota</taxon>
        <taxon>Fungi</taxon>
        <taxon>Dikarya</taxon>
        <taxon>Basidiomycota</taxon>
        <taxon>Agaricomycotina</taxon>
        <taxon>Tremellomycetes</taxon>
        <taxon>Tremellales</taxon>
        <taxon>Cryptococcaceae</taxon>
        <taxon>Kwoniella</taxon>
    </lineage>
</organism>
<dbReference type="STRING" id="1296121.A0A1A6A3T0"/>
<dbReference type="PANTHER" id="PTHR10663">
    <property type="entry name" value="GUANYL-NUCLEOTIDE EXCHANGE FACTOR"/>
    <property type="match status" value="1"/>
</dbReference>
<dbReference type="GO" id="GO:0005085">
    <property type="term" value="F:guanyl-nucleotide exchange factor activity"/>
    <property type="evidence" value="ECO:0007669"/>
    <property type="project" value="InterPro"/>
</dbReference>
<dbReference type="Gene3D" id="1.10.1000.11">
    <property type="entry name" value="Arf Nucleotide-binding Site Opener,domain 2"/>
    <property type="match status" value="1"/>
</dbReference>
<feature type="compositionally biased region" description="Polar residues" evidence="6">
    <location>
        <begin position="69"/>
        <end position="85"/>
    </location>
</feature>
<dbReference type="GO" id="GO:0032012">
    <property type="term" value="P:regulation of ARF protein signal transduction"/>
    <property type="evidence" value="ECO:0007669"/>
    <property type="project" value="InterPro"/>
</dbReference>
<feature type="compositionally biased region" description="Low complexity" evidence="6">
    <location>
        <begin position="207"/>
        <end position="219"/>
    </location>
</feature>
<dbReference type="Pfam" id="PF09324">
    <property type="entry name" value="Sec7-like_HDS"/>
    <property type="match status" value="1"/>
</dbReference>
<dbReference type="Pfam" id="PF12783">
    <property type="entry name" value="Sec7-like_HUS"/>
    <property type="match status" value="1"/>
</dbReference>
<gene>
    <name evidence="8" type="ORF">I303_05571</name>
    <name evidence="9" type="ORF">I303_104984</name>
</gene>
<dbReference type="Gene3D" id="1.25.10.10">
    <property type="entry name" value="Leucine-rich Repeat Variant"/>
    <property type="match status" value="1"/>
</dbReference>
<dbReference type="SUPFAM" id="SSF48371">
    <property type="entry name" value="ARM repeat"/>
    <property type="match status" value="1"/>
</dbReference>
<evidence type="ECO:0000256" key="5">
    <source>
        <dbReference type="ARBA" id="ARBA00060451"/>
    </source>
</evidence>
<dbReference type="GO" id="GO:0030663">
    <property type="term" value="C:COPI-coated vesicle membrane"/>
    <property type="evidence" value="ECO:0007669"/>
    <property type="project" value="UniProtKB-SubCell"/>
</dbReference>
<keyword evidence="1" id="KW-0813">Transport</keyword>
<dbReference type="Pfam" id="PF16213">
    <property type="entry name" value="DCB"/>
    <property type="match status" value="1"/>
</dbReference>
<comment type="subcellular location">
    <subcellularLocation>
        <location evidence="5">Cytoplasmic vesicle</location>
        <location evidence="5">COPI-coated vesicle membrane</location>
    </subcellularLocation>
</comment>
<dbReference type="SUPFAM" id="SSF48425">
    <property type="entry name" value="Sec7 domain"/>
    <property type="match status" value="1"/>
</dbReference>
<feature type="compositionally biased region" description="Polar residues" evidence="6">
    <location>
        <begin position="884"/>
        <end position="898"/>
    </location>
</feature>
<dbReference type="Gene3D" id="1.10.220.20">
    <property type="match status" value="1"/>
</dbReference>
<feature type="compositionally biased region" description="Polar residues" evidence="6">
    <location>
        <begin position="477"/>
        <end position="488"/>
    </location>
</feature>
<feature type="region of interest" description="Disordered" evidence="6">
    <location>
        <begin position="838"/>
        <end position="906"/>
    </location>
</feature>
<keyword evidence="4" id="KW-0472">Membrane</keyword>
<dbReference type="InterPro" id="IPR032691">
    <property type="entry name" value="Mon2/Sec7/BIG1-like_HUS"/>
</dbReference>
<reference evidence="9" key="3">
    <citation type="submission" date="2024-02" db="EMBL/GenBank/DDBJ databases">
        <title>Comparative genomics of Cryptococcus and Kwoniella reveals pathogenesis evolution and contrasting modes of karyotype evolution via chromosome fusion or intercentromeric recombination.</title>
        <authorList>
            <person name="Coelho M.A."/>
            <person name="David-Palma M."/>
            <person name="Shea T."/>
            <person name="Bowers K."/>
            <person name="McGinley-Smith S."/>
            <person name="Mohammad A.W."/>
            <person name="Gnirke A."/>
            <person name="Yurkov A.M."/>
            <person name="Nowrousian M."/>
            <person name="Sun S."/>
            <person name="Cuomo C.A."/>
            <person name="Heitman J."/>
        </authorList>
    </citation>
    <scope>NUCLEOTIDE SEQUENCE</scope>
    <source>
        <strain evidence="9">CBS 10117</strain>
    </source>
</reference>
<dbReference type="EMBL" id="CP144535">
    <property type="protein sequence ID" value="WWC62388.1"/>
    <property type="molecule type" value="Genomic_DNA"/>
</dbReference>
<evidence type="ECO:0000313" key="10">
    <source>
        <dbReference type="Proteomes" id="UP000078595"/>
    </source>
</evidence>
<dbReference type="GO" id="GO:0015031">
    <property type="term" value="P:protein transport"/>
    <property type="evidence" value="ECO:0007669"/>
    <property type="project" value="UniProtKB-KW"/>
</dbReference>
<dbReference type="SMART" id="SM00222">
    <property type="entry name" value="Sec7"/>
    <property type="match status" value="1"/>
</dbReference>
<evidence type="ECO:0000256" key="2">
    <source>
        <dbReference type="ARBA" id="ARBA00022490"/>
    </source>
</evidence>
<keyword evidence="2" id="KW-0963">Cytoplasm</keyword>
<feature type="compositionally biased region" description="Low complexity" evidence="6">
    <location>
        <begin position="160"/>
        <end position="174"/>
    </location>
</feature>
<keyword evidence="3" id="KW-0653">Protein transport</keyword>
<reference evidence="8" key="1">
    <citation type="submission" date="2013-07" db="EMBL/GenBank/DDBJ databases">
        <title>The Genome Sequence of Cryptococcus dejecticola CBS10117.</title>
        <authorList>
            <consortium name="The Broad Institute Genome Sequencing Platform"/>
            <person name="Cuomo C."/>
            <person name="Litvintseva A."/>
            <person name="Chen Y."/>
            <person name="Heitman J."/>
            <person name="Sun S."/>
            <person name="Springer D."/>
            <person name="Dromer F."/>
            <person name="Young S.K."/>
            <person name="Zeng Q."/>
            <person name="Gargeya S."/>
            <person name="Fitzgerald M."/>
            <person name="Abouelleil A."/>
            <person name="Alvarado L."/>
            <person name="Berlin A.M."/>
            <person name="Chapman S.B."/>
            <person name="Dewar J."/>
            <person name="Goldberg J."/>
            <person name="Griggs A."/>
            <person name="Gujja S."/>
            <person name="Hansen M."/>
            <person name="Howarth C."/>
            <person name="Imamovic A."/>
            <person name="Larimer J."/>
            <person name="McCowan C."/>
            <person name="Murphy C."/>
            <person name="Pearson M."/>
            <person name="Priest M."/>
            <person name="Roberts A."/>
            <person name="Saif S."/>
            <person name="Shea T."/>
            <person name="Sykes S."/>
            <person name="Wortman J."/>
            <person name="Nusbaum C."/>
            <person name="Birren B."/>
        </authorList>
    </citation>
    <scope>NUCLEOTIDE SEQUENCE [LARGE SCALE GENOMIC DNA]</scope>
    <source>
        <strain evidence="8">CBS 10117</strain>
    </source>
</reference>
<feature type="region of interest" description="Disordered" evidence="6">
    <location>
        <begin position="421"/>
        <end position="553"/>
    </location>
</feature>
<dbReference type="InterPro" id="IPR011989">
    <property type="entry name" value="ARM-like"/>
</dbReference>
<dbReference type="CDD" id="cd00171">
    <property type="entry name" value="Sec7"/>
    <property type="match status" value="1"/>
</dbReference>
<dbReference type="Proteomes" id="UP000078595">
    <property type="component" value="Chromosome 6"/>
</dbReference>
<evidence type="ECO:0000256" key="3">
    <source>
        <dbReference type="ARBA" id="ARBA00022927"/>
    </source>
</evidence>
<dbReference type="Pfam" id="PF20252">
    <property type="entry name" value="BIG2_C"/>
    <property type="match status" value="1"/>
</dbReference>
<dbReference type="GeneID" id="28969270"/>
<dbReference type="EMBL" id="KI894032">
    <property type="protein sequence ID" value="OBR84712.1"/>
    <property type="molecule type" value="Genomic_DNA"/>
</dbReference>
<evidence type="ECO:0000313" key="8">
    <source>
        <dbReference type="EMBL" id="OBR84712.1"/>
    </source>
</evidence>
<evidence type="ECO:0000313" key="9">
    <source>
        <dbReference type="EMBL" id="WWC62388.1"/>
    </source>
</evidence>
<feature type="compositionally biased region" description="Low complexity" evidence="6">
    <location>
        <begin position="772"/>
        <end position="792"/>
    </location>
</feature>
<dbReference type="InterPro" id="IPR000904">
    <property type="entry name" value="Sec7_dom"/>
</dbReference>
<protein>
    <submittedName>
        <fullName evidence="8">Guanine nucleotide exchange protein for ADP-robosylation factor</fullName>
    </submittedName>
</protein>
<feature type="region of interest" description="Disordered" evidence="6">
    <location>
        <begin position="1"/>
        <end position="224"/>
    </location>
</feature>
<feature type="compositionally biased region" description="Low complexity" evidence="6">
    <location>
        <begin position="142"/>
        <end position="151"/>
    </location>
</feature>
<feature type="region of interest" description="Disordered" evidence="6">
    <location>
        <begin position="764"/>
        <end position="804"/>
    </location>
</feature>
<keyword evidence="10" id="KW-1185">Reference proteome</keyword>
<feature type="compositionally biased region" description="Low complexity" evidence="6">
    <location>
        <begin position="182"/>
        <end position="196"/>
    </location>
</feature>
<feature type="compositionally biased region" description="Pro residues" evidence="6">
    <location>
        <begin position="94"/>
        <end position="103"/>
    </location>
</feature>
<dbReference type="Pfam" id="PF01369">
    <property type="entry name" value="Sec7"/>
    <property type="match status" value="1"/>
</dbReference>
<evidence type="ECO:0000256" key="1">
    <source>
        <dbReference type="ARBA" id="ARBA00022448"/>
    </source>
</evidence>
<reference evidence="9" key="2">
    <citation type="submission" date="2013-07" db="EMBL/GenBank/DDBJ databases">
        <authorList>
            <consortium name="The Broad Institute Genome Sequencing Platform"/>
            <person name="Cuomo C."/>
            <person name="Litvintseva A."/>
            <person name="Chen Y."/>
            <person name="Heitman J."/>
            <person name="Sun S."/>
            <person name="Springer D."/>
            <person name="Dromer F."/>
            <person name="Young S.K."/>
            <person name="Zeng Q."/>
            <person name="Gargeya S."/>
            <person name="Fitzgerald M."/>
            <person name="Abouelleil A."/>
            <person name="Alvarado L."/>
            <person name="Berlin A.M."/>
            <person name="Chapman S.B."/>
            <person name="Dewar J."/>
            <person name="Goldberg J."/>
            <person name="Griggs A."/>
            <person name="Gujja S."/>
            <person name="Hansen M."/>
            <person name="Howarth C."/>
            <person name="Imamovic A."/>
            <person name="Larimer J."/>
            <person name="McCowan C."/>
            <person name="Murphy C."/>
            <person name="Pearson M."/>
            <person name="Priest M."/>
            <person name="Roberts A."/>
            <person name="Saif S."/>
            <person name="Shea T."/>
            <person name="Sykes S."/>
            <person name="Wortman J."/>
            <person name="Nusbaum C."/>
            <person name="Birren B."/>
        </authorList>
    </citation>
    <scope>NUCLEOTIDE SEQUENCE</scope>
    <source>
        <strain evidence="9">CBS 10117</strain>
    </source>
</reference>
<dbReference type="InterPro" id="IPR032629">
    <property type="entry name" value="DCB_dom"/>
</dbReference>
<feature type="domain" description="SEC7" evidence="7">
    <location>
        <begin position="909"/>
        <end position="1099"/>
    </location>
</feature>
<dbReference type="InterPro" id="IPR016024">
    <property type="entry name" value="ARM-type_fold"/>
</dbReference>
<feature type="compositionally biased region" description="Pro residues" evidence="6">
    <location>
        <begin position="55"/>
        <end position="67"/>
    </location>
</feature>
<dbReference type="InterPro" id="IPR023394">
    <property type="entry name" value="Sec7_C_sf"/>
</dbReference>
<feature type="compositionally biased region" description="Polar residues" evidence="6">
    <location>
        <begin position="1"/>
        <end position="16"/>
    </location>
</feature>
<dbReference type="PANTHER" id="PTHR10663:SF375">
    <property type="entry name" value="LD29171P"/>
    <property type="match status" value="1"/>
</dbReference>
<name>A0A1A6A3T0_9TREE</name>
<dbReference type="OrthoDB" id="18431at2759"/>
<evidence type="ECO:0000256" key="4">
    <source>
        <dbReference type="ARBA" id="ARBA00023136"/>
    </source>
</evidence>
<accession>A0A1A6A3T0</accession>
<dbReference type="FunFam" id="1.10.220.20:FF:000002">
    <property type="entry name" value="Brefeldin A-inhibited guanine nucleotide-exchange protein 1"/>
    <property type="match status" value="1"/>
</dbReference>
<feature type="region of interest" description="Disordered" evidence="6">
    <location>
        <begin position="1291"/>
        <end position="1325"/>
    </location>
</feature>
<feature type="compositionally biased region" description="Polar residues" evidence="6">
    <location>
        <begin position="422"/>
        <end position="432"/>
    </location>
</feature>
<dbReference type="InterPro" id="IPR015403">
    <property type="entry name" value="Mon2/Sec7/BIG1-like_HDS"/>
</dbReference>
<evidence type="ECO:0000256" key="6">
    <source>
        <dbReference type="SAM" id="MobiDB-lite"/>
    </source>
</evidence>
<proteinExistence type="predicted"/>
<dbReference type="InterPro" id="IPR046455">
    <property type="entry name" value="Sec7/BIG1-like_C"/>
</dbReference>